<protein>
    <submittedName>
        <fullName evidence="1">Uncharacterized protein</fullName>
    </submittedName>
</protein>
<accession>A0ACB9Y1D0</accession>
<gene>
    <name evidence="1" type="ORF">KUCAC02_015900</name>
</gene>
<organism evidence="1 2">
    <name type="scientific">Chaenocephalus aceratus</name>
    <name type="common">Blackfin icefish</name>
    <name type="synonym">Chaenichthys aceratus</name>
    <dbReference type="NCBI Taxonomy" id="36190"/>
    <lineage>
        <taxon>Eukaryota</taxon>
        <taxon>Metazoa</taxon>
        <taxon>Chordata</taxon>
        <taxon>Craniata</taxon>
        <taxon>Vertebrata</taxon>
        <taxon>Euteleostomi</taxon>
        <taxon>Actinopterygii</taxon>
        <taxon>Neopterygii</taxon>
        <taxon>Teleostei</taxon>
        <taxon>Neoteleostei</taxon>
        <taxon>Acanthomorphata</taxon>
        <taxon>Eupercaria</taxon>
        <taxon>Perciformes</taxon>
        <taxon>Notothenioidei</taxon>
        <taxon>Channichthyidae</taxon>
        <taxon>Chaenocephalus</taxon>
    </lineage>
</organism>
<feature type="non-terminal residue" evidence="1">
    <location>
        <position position="153"/>
    </location>
</feature>
<reference evidence="1" key="1">
    <citation type="submission" date="2022-05" db="EMBL/GenBank/DDBJ databases">
        <title>Chromosome-level genome of Chaenocephalus aceratus.</title>
        <authorList>
            <person name="Park H."/>
        </authorList>
    </citation>
    <scope>NUCLEOTIDE SEQUENCE</scope>
    <source>
        <strain evidence="1">KU_202001</strain>
    </source>
</reference>
<dbReference type="Proteomes" id="UP001057452">
    <property type="component" value="Chromosome 1"/>
</dbReference>
<name>A0ACB9Y1D0_CHAAC</name>
<evidence type="ECO:0000313" key="1">
    <source>
        <dbReference type="EMBL" id="KAI4832966.1"/>
    </source>
</evidence>
<feature type="non-terminal residue" evidence="1">
    <location>
        <position position="1"/>
    </location>
</feature>
<comment type="caution">
    <text evidence="1">The sequence shown here is derived from an EMBL/GenBank/DDBJ whole genome shotgun (WGS) entry which is preliminary data.</text>
</comment>
<proteinExistence type="predicted"/>
<keyword evidence="2" id="KW-1185">Reference proteome</keyword>
<dbReference type="EMBL" id="CM043785">
    <property type="protein sequence ID" value="KAI4832966.1"/>
    <property type="molecule type" value="Genomic_DNA"/>
</dbReference>
<evidence type="ECO:0000313" key="2">
    <source>
        <dbReference type="Proteomes" id="UP001057452"/>
    </source>
</evidence>
<sequence>ENHHILMSKNVKEAFQQREVEPSVDLHPQAVFLSSVEAKGATHALNGRESEEESPITQRGFFSIPQDLASQLRLEWAIGSGHRAQQPDLNRLSDFIQEGLSSHLLLRSNADKNTHMKLPFQTHHIKGVQRAGRLTACSPDCVELLSRVLNTLR</sequence>